<keyword evidence="3 6" id="KW-0863">Zinc-finger</keyword>
<gene>
    <name evidence="10" type="ORF">Lalb_Chr12g0208341</name>
</gene>
<dbReference type="InterPro" id="IPR019786">
    <property type="entry name" value="Zinc_finger_PHD-type_CS"/>
</dbReference>
<dbReference type="EMBL" id="WOCE01000012">
    <property type="protein sequence ID" value="KAE9603231.1"/>
    <property type="molecule type" value="Genomic_DNA"/>
</dbReference>
<organism evidence="10 11">
    <name type="scientific">Lupinus albus</name>
    <name type="common">White lupine</name>
    <name type="synonym">Lupinus termis</name>
    <dbReference type="NCBI Taxonomy" id="3870"/>
    <lineage>
        <taxon>Eukaryota</taxon>
        <taxon>Viridiplantae</taxon>
        <taxon>Streptophyta</taxon>
        <taxon>Embryophyta</taxon>
        <taxon>Tracheophyta</taxon>
        <taxon>Spermatophyta</taxon>
        <taxon>Magnoliopsida</taxon>
        <taxon>eudicotyledons</taxon>
        <taxon>Gunneridae</taxon>
        <taxon>Pentapetalae</taxon>
        <taxon>rosids</taxon>
        <taxon>fabids</taxon>
        <taxon>Fabales</taxon>
        <taxon>Fabaceae</taxon>
        <taxon>Papilionoideae</taxon>
        <taxon>50 kb inversion clade</taxon>
        <taxon>genistoids sensu lato</taxon>
        <taxon>core genistoids</taxon>
        <taxon>Genisteae</taxon>
        <taxon>Lupinus</taxon>
    </lineage>
</organism>
<feature type="compositionally biased region" description="Basic residues" evidence="7">
    <location>
        <begin position="13"/>
        <end position="23"/>
    </location>
</feature>
<comment type="subcellular location">
    <subcellularLocation>
        <location evidence="1">Nucleus</location>
    </subcellularLocation>
</comment>
<dbReference type="GO" id="GO:0003714">
    <property type="term" value="F:transcription corepressor activity"/>
    <property type="evidence" value="ECO:0007669"/>
    <property type="project" value="InterPro"/>
</dbReference>
<dbReference type="GO" id="GO:0006357">
    <property type="term" value="P:regulation of transcription by RNA polymerase II"/>
    <property type="evidence" value="ECO:0007669"/>
    <property type="project" value="TreeGrafter"/>
</dbReference>
<dbReference type="GO" id="GO:0016747">
    <property type="term" value="F:acyltransferase activity, transferring groups other than amino-acyl groups"/>
    <property type="evidence" value="ECO:0007669"/>
    <property type="project" value="InterPro"/>
</dbReference>
<keyword evidence="4" id="KW-0862">Zinc</keyword>
<feature type="compositionally biased region" description="Basic and acidic residues" evidence="7">
    <location>
        <begin position="71"/>
        <end position="81"/>
    </location>
</feature>
<dbReference type="InterPro" id="IPR000182">
    <property type="entry name" value="GNAT_dom"/>
</dbReference>
<dbReference type="Gene3D" id="3.40.630.30">
    <property type="match status" value="1"/>
</dbReference>
<dbReference type="Pfam" id="PF23209">
    <property type="entry name" value="IDM1_C"/>
    <property type="match status" value="1"/>
</dbReference>
<evidence type="ECO:0000256" key="7">
    <source>
        <dbReference type="SAM" id="MobiDB-lite"/>
    </source>
</evidence>
<evidence type="ECO:0000256" key="4">
    <source>
        <dbReference type="ARBA" id="ARBA00022833"/>
    </source>
</evidence>
<dbReference type="CDD" id="cd04301">
    <property type="entry name" value="NAT_SF"/>
    <property type="match status" value="1"/>
</dbReference>
<feature type="region of interest" description="Disordered" evidence="7">
    <location>
        <begin position="59"/>
        <end position="129"/>
    </location>
</feature>
<dbReference type="AlphaFoldDB" id="A0A6A4PNP2"/>
<feature type="domain" description="PHD-type" evidence="8">
    <location>
        <begin position="245"/>
        <end position="290"/>
    </location>
</feature>
<keyword evidence="10" id="KW-0808">Transferase</keyword>
<dbReference type="PROSITE" id="PS01359">
    <property type="entry name" value="ZF_PHD_1"/>
    <property type="match status" value="1"/>
</dbReference>
<feature type="domain" description="N-acetyltransferase" evidence="9">
    <location>
        <begin position="374"/>
        <end position="523"/>
    </location>
</feature>
<dbReference type="SUPFAM" id="SSF57903">
    <property type="entry name" value="FYVE/PHD zinc finger"/>
    <property type="match status" value="1"/>
</dbReference>
<keyword evidence="11" id="KW-1185">Reference proteome</keyword>
<proteinExistence type="predicted"/>
<dbReference type="GO" id="GO:0008270">
    <property type="term" value="F:zinc ion binding"/>
    <property type="evidence" value="ECO:0007669"/>
    <property type="project" value="UniProtKB-KW"/>
</dbReference>
<dbReference type="InterPro" id="IPR001965">
    <property type="entry name" value="Znf_PHD"/>
</dbReference>
<evidence type="ECO:0000256" key="1">
    <source>
        <dbReference type="ARBA" id="ARBA00004123"/>
    </source>
</evidence>
<comment type="caution">
    <text evidence="10">The sequence shown here is derived from an EMBL/GenBank/DDBJ whole genome shotgun (WGS) entry which is preliminary data.</text>
</comment>
<keyword evidence="2" id="KW-0479">Metal-binding</keyword>
<evidence type="ECO:0000256" key="6">
    <source>
        <dbReference type="PROSITE-ProRule" id="PRU00146"/>
    </source>
</evidence>
<name>A0A6A4PNP2_LUPAL</name>
<dbReference type="PROSITE" id="PS50016">
    <property type="entry name" value="ZF_PHD_2"/>
    <property type="match status" value="1"/>
</dbReference>
<dbReference type="PANTHER" id="PTHR46309">
    <property type="entry name" value="PHD FINGER PROTEIN 12"/>
    <property type="match status" value="1"/>
</dbReference>
<sequence>MRNVVRKKGESSKRRKLKPKGSKKWGLDMIGKTYIDVKTKRIMIPVEDGDLYVDLTIPNEDMNVNDDSDMDLVRDSGKDIENQSGSSAGQGNPNPTPPSRVPSDIRDQKKGEPRNKRQGTRLRRNSSNVEINVPNYGKHTVLCWMVDMGTIQPNDRVYYMGESNSVLLDGTITRGGIRCKCCHGIVSVSEFEAHSGSKNSDPYRNICLEGGTSLLHCMLEAWNKQDASKLKVSNFVSVADEDFNDSACIVCGDYGNLLCCDSCPSTFHQSCLGMDVLPPGDWHCSYCCCKICGLVNSQLATCSLCEKKYHNSCVEADGGMILESGDAFFCGNKCQEAFGKLERLIGVKHEIGGGYSWTLIRRSNVDFGDLHMKSHMVECNSKLALALSLMDECFLPCMDGRTNINVLNSVLYNCWSNFNRVNFEKFVTAILEKDDKVICAASIRIDGNQIAEMPYIATSYMYRRQGMCRRLMNAIESALKHLDVELLVIPAISKVKKTWISSFGFEPITLKTQHLIRDIKLLVFPGVEKLQKRI</sequence>
<evidence type="ECO:0000259" key="9">
    <source>
        <dbReference type="PROSITE" id="PS51186"/>
    </source>
</evidence>
<dbReference type="Pfam" id="PF00628">
    <property type="entry name" value="PHD"/>
    <property type="match status" value="1"/>
</dbReference>
<dbReference type="Pfam" id="PF16135">
    <property type="entry name" value="TDBD"/>
    <property type="match status" value="1"/>
</dbReference>
<reference evidence="11" key="1">
    <citation type="journal article" date="2020" name="Nat. Commun.">
        <title>Genome sequence of the cluster root forming white lupin.</title>
        <authorList>
            <person name="Hufnagel B."/>
            <person name="Marques A."/>
            <person name="Soriano A."/>
            <person name="Marques L."/>
            <person name="Divol F."/>
            <person name="Doumas P."/>
            <person name="Sallet E."/>
            <person name="Mancinotti D."/>
            <person name="Carrere S."/>
            <person name="Marande W."/>
            <person name="Arribat S."/>
            <person name="Keller J."/>
            <person name="Huneau C."/>
            <person name="Blein T."/>
            <person name="Aime D."/>
            <person name="Laguerre M."/>
            <person name="Taylor J."/>
            <person name="Schubert V."/>
            <person name="Nelson M."/>
            <person name="Geu-Flores F."/>
            <person name="Crespi M."/>
            <person name="Gallardo-Guerrero K."/>
            <person name="Delaux P.-M."/>
            <person name="Salse J."/>
            <person name="Berges H."/>
            <person name="Guyot R."/>
            <person name="Gouzy J."/>
            <person name="Peret B."/>
        </authorList>
    </citation>
    <scope>NUCLEOTIDE SEQUENCE [LARGE SCALE GENOMIC DNA]</scope>
    <source>
        <strain evidence="11">cv. Amiga</strain>
    </source>
</reference>
<dbReference type="InterPro" id="IPR042163">
    <property type="entry name" value="PHF12"/>
</dbReference>
<evidence type="ECO:0000259" key="8">
    <source>
        <dbReference type="PROSITE" id="PS50016"/>
    </source>
</evidence>
<dbReference type="SMART" id="SM00249">
    <property type="entry name" value="PHD"/>
    <property type="match status" value="2"/>
</dbReference>
<dbReference type="InterPro" id="IPR016181">
    <property type="entry name" value="Acyl_CoA_acyltransferase"/>
</dbReference>
<accession>A0A6A4PNP2</accession>
<dbReference type="SUPFAM" id="SSF55729">
    <property type="entry name" value="Acyl-CoA N-acyltransferases (Nat)"/>
    <property type="match status" value="1"/>
</dbReference>
<dbReference type="Gene3D" id="3.30.40.10">
    <property type="entry name" value="Zinc/RING finger domain, C3HC4 (zinc finger)"/>
    <property type="match status" value="1"/>
</dbReference>
<feature type="compositionally biased region" description="Basic and acidic residues" evidence="7">
    <location>
        <begin position="103"/>
        <end position="115"/>
    </location>
</feature>
<feature type="compositionally biased region" description="Polar residues" evidence="7">
    <location>
        <begin position="82"/>
        <end position="93"/>
    </location>
</feature>
<dbReference type="PANTHER" id="PTHR46309:SF1">
    <property type="entry name" value="PHD FINGER PROTEIN 12"/>
    <property type="match status" value="1"/>
</dbReference>
<dbReference type="OrthoDB" id="429143at2759"/>
<dbReference type="InterPro" id="IPR013083">
    <property type="entry name" value="Znf_RING/FYVE/PHD"/>
</dbReference>
<evidence type="ECO:0000256" key="3">
    <source>
        <dbReference type="ARBA" id="ARBA00022771"/>
    </source>
</evidence>
<dbReference type="Proteomes" id="UP000447434">
    <property type="component" value="Chromosome 12"/>
</dbReference>
<evidence type="ECO:0000313" key="11">
    <source>
        <dbReference type="Proteomes" id="UP000447434"/>
    </source>
</evidence>
<keyword evidence="5" id="KW-0539">Nucleus</keyword>
<evidence type="ECO:0000256" key="5">
    <source>
        <dbReference type="ARBA" id="ARBA00023242"/>
    </source>
</evidence>
<dbReference type="InterPro" id="IPR056511">
    <property type="entry name" value="IDM1_C"/>
</dbReference>
<evidence type="ECO:0000313" key="10">
    <source>
        <dbReference type="EMBL" id="KAE9603231.1"/>
    </source>
</evidence>
<evidence type="ECO:0000256" key="2">
    <source>
        <dbReference type="ARBA" id="ARBA00022723"/>
    </source>
</evidence>
<dbReference type="InterPro" id="IPR032308">
    <property type="entry name" value="TDBD"/>
</dbReference>
<dbReference type="InterPro" id="IPR019787">
    <property type="entry name" value="Znf_PHD-finger"/>
</dbReference>
<dbReference type="InterPro" id="IPR011011">
    <property type="entry name" value="Znf_FYVE_PHD"/>
</dbReference>
<dbReference type="GO" id="GO:0005634">
    <property type="term" value="C:nucleus"/>
    <property type="evidence" value="ECO:0007669"/>
    <property type="project" value="UniProtKB-SubCell"/>
</dbReference>
<feature type="region of interest" description="Disordered" evidence="7">
    <location>
        <begin position="1"/>
        <end position="25"/>
    </location>
</feature>
<protein>
    <submittedName>
        <fullName evidence="10">Putative histone acetyltransferase chromatin regulator PHD family</fullName>
    </submittedName>
</protein>
<dbReference type="PROSITE" id="PS51186">
    <property type="entry name" value="GNAT"/>
    <property type="match status" value="1"/>
</dbReference>